<dbReference type="GO" id="GO:0000976">
    <property type="term" value="F:transcription cis-regulatory region binding"/>
    <property type="evidence" value="ECO:0007669"/>
    <property type="project" value="TreeGrafter"/>
</dbReference>
<evidence type="ECO:0000313" key="7">
    <source>
        <dbReference type="Proteomes" id="UP000006048"/>
    </source>
</evidence>
<dbReference type="STRING" id="869212.Turpa_2278"/>
<dbReference type="GO" id="GO:0003700">
    <property type="term" value="F:DNA-binding transcription factor activity"/>
    <property type="evidence" value="ECO:0007669"/>
    <property type="project" value="TreeGrafter"/>
</dbReference>
<keyword evidence="2 4" id="KW-0238">DNA-binding</keyword>
<protein>
    <submittedName>
        <fullName evidence="6">Transcriptional regulator, TetR family</fullName>
    </submittedName>
</protein>
<dbReference type="PANTHER" id="PTHR30055">
    <property type="entry name" value="HTH-TYPE TRANSCRIPTIONAL REGULATOR RUTR"/>
    <property type="match status" value="1"/>
</dbReference>
<dbReference type="KEGG" id="tpx:Turpa_2278"/>
<dbReference type="InterPro" id="IPR050109">
    <property type="entry name" value="HTH-type_TetR-like_transc_reg"/>
</dbReference>
<feature type="domain" description="HTH tetR-type" evidence="5">
    <location>
        <begin position="12"/>
        <end position="72"/>
    </location>
</feature>
<evidence type="ECO:0000256" key="2">
    <source>
        <dbReference type="ARBA" id="ARBA00023125"/>
    </source>
</evidence>
<evidence type="ECO:0000259" key="5">
    <source>
        <dbReference type="PROSITE" id="PS50977"/>
    </source>
</evidence>
<dbReference type="SUPFAM" id="SSF46689">
    <property type="entry name" value="Homeodomain-like"/>
    <property type="match status" value="1"/>
</dbReference>
<dbReference type="Pfam" id="PF13305">
    <property type="entry name" value="TetR_C_33"/>
    <property type="match status" value="1"/>
</dbReference>
<dbReference type="InterPro" id="IPR025996">
    <property type="entry name" value="MT1864/Rv1816-like_C"/>
</dbReference>
<sequence length="208" mass="23581">MAKKKPAEPEIDDLKTAVLAESLRIIRSEGVGALSIRRVARNLGFSHAAPYRHFPTQQHIFAALTERGFELFSGALKANLPPLYQTEQLENRLREMCHNYFRFVFENPDYYQYIFGPPRFDHHQFPELQQKGTGSFEILTEQIAAMVHAGAIAQGDVVALSMFVFSTMHGASSLMLNGVTEHLVADPERRELLTKFIEQKIIAALKQH</sequence>
<dbReference type="InterPro" id="IPR001647">
    <property type="entry name" value="HTH_TetR"/>
</dbReference>
<dbReference type="RefSeq" id="WP_014803429.1">
    <property type="nucleotide sequence ID" value="NC_018020.1"/>
</dbReference>
<feature type="DNA-binding region" description="H-T-H motif" evidence="4">
    <location>
        <begin position="35"/>
        <end position="54"/>
    </location>
</feature>
<dbReference type="AlphaFoldDB" id="I4B6L6"/>
<dbReference type="SUPFAM" id="SSF48498">
    <property type="entry name" value="Tetracyclin repressor-like, C-terminal domain"/>
    <property type="match status" value="1"/>
</dbReference>
<dbReference type="InterPro" id="IPR036271">
    <property type="entry name" value="Tet_transcr_reg_TetR-rel_C_sf"/>
</dbReference>
<organism evidence="6 7">
    <name type="scientific">Turneriella parva (strain ATCC BAA-1111 / DSM 21527 / NCTC 11395 / H)</name>
    <name type="common">Leptospira parva</name>
    <dbReference type="NCBI Taxonomy" id="869212"/>
    <lineage>
        <taxon>Bacteria</taxon>
        <taxon>Pseudomonadati</taxon>
        <taxon>Spirochaetota</taxon>
        <taxon>Spirochaetia</taxon>
        <taxon>Leptospirales</taxon>
        <taxon>Leptospiraceae</taxon>
        <taxon>Turneriella</taxon>
    </lineage>
</organism>
<reference evidence="6 7" key="1">
    <citation type="submission" date="2012-06" db="EMBL/GenBank/DDBJ databases">
        <title>The complete chromosome of genome of Turneriella parva DSM 21527.</title>
        <authorList>
            <consortium name="US DOE Joint Genome Institute (JGI-PGF)"/>
            <person name="Lucas S."/>
            <person name="Han J."/>
            <person name="Lapidus A."/>
            <person name="Bruce D."/>
            <person name="Goodwin L."/>
            <person name="Pitluck S."/>
            <person name="Peters L."/>
            <person name="Kyrpides N."/>
            <person name="Mavromatis K."/>
            <person name="Ivanova N."/>
            <person name="Mikhailova N."/>
            <person name="Chertkov O."/>
            <person name="Detter J.C."/>
            <person name="Tapia R."/>
            <person name="Han C."/>
            <person name="Land M."/>
            <person name="Hauser L."/>
            <person name="Markowitz V."/>
            <person name="Cheng J.-F."/>
            <person name="Hugenholtz P."/>
            <person name="Woyke T."/>
            <person name="Wu D."/>
            <person name="Gronow S."/>
            <person name="Wellnitz S."/>
            <person name="Brambilla E."/>
            <person name="Klenk H.-P."/>
            <person name="Eisen J.A."/>
        </authorList>
    </citation>
    <scope>NUCLEOTIDE SEQUENCE [LARGE SCALE GENOMIC DNA]</scope>
    <source>
        <strain evidence="7">ATCC BAA-1111 / DSM 21527 / NCTC 11395 / H</strain>
    </source>
</reference>
<proteinExistence type="predicted"/>
<gene>
    <name evidence="6" type="ordered locus">Turpa_2278</name>
</gene>
<keyword evidence="7" id="KW-1185">Reference proteome</keyword>
<name>I4B6L6_TURPD</name>
<evidence type="ECO:0000256" key="3">
    <source>
        <dbReference type="ARBA" id="ARBA00023163"/>
    </source>
</evidence>
<dbReference type="EMBL" id="CP002959">
    <property type="protein sequence ID" value="AFM12923.1"/>
    <property type="molecule type" value="Genomic_DNA"/>
</dbReference>
<dbReference type="PANTHER" id="PTHR30055:SF220">
    <property type="entry name" value="TETR-FAMILY REGULATORY PROTEIN"/>
    <property type="match status" value="1"/>
</dbReference>
<dbReference type="HOGENOM" id="CLU_069356_40_3_12"/>
<evidence type="ECO:0000256" key="1">
    <source>
        <dbReference type="ARBA" id="ARBA00023015"/>
    </source>
</evidence>
<keyword evidence="1" id="KW-0805">Transcription regulation</keyword>
<dbReference type="Pfam" id="PF00440">
    <property type="entry name" value="TetR_N"/>
    <property type="match status" value="1"/>
</dbReference>
<keyword evidence="3" id="KW-0804">Transcription</keyword>
<evidence type="ECO:0000256" key="4">
    <source>
        <dbReference type="PROSITE-ProRule" id="PRU00335"/>
    </source>
</evidence>
<dbReference type="Proteomes" id="UP000006048">
    <property type="component" value="Chromosome"/>
</dbReference>
<accession>I4B6L6</accession>
<dbReference type="Gene3D" id="1.10.357.10">
    <property type="entry name" value="Tetracycline Repressor, domain 2"/>
    <property type="match status" value="1"/>
</dbReference>
<evidence type="ECO:0000313" key="6">
    <source>
        <dbReference type="EMBL" id="AFM12923.1"/>
    </source>
</evidence>
<dbReference type="PATRIC" id="fig|869212.3.peg.2291"/>
<dbReference type="PROSITE" id="PS50977">
    <property type="entry name" value="HTH_TETR_2"/>
    <property type="match status" value="1"/>
</dbReference>
<dbReference type="InterPro" id="IPR009057">
    <property type="entry name" value="Homeodomain-like_sf"/>
</dbReference>